<dbReference type="RefSeq" id="WP_034902388.1">
    <property type="nucleotide sequence ID" value="NZ_CP017057.1"/>
</dbReference>
<feature type="region of interest" description="Disordered" evidence="1">
    <location>
        <begin position="168"/>
        <end position="256"/>
    </location>
</feature>
<keyword evidence="2" id="KW-1133">Transmembrane helix</keyword>
<evidence type="ECO:0000256" key="2">
    <source>
        <dbReference type="SAM" id="Phobius"/>
    </source>
</evidence>
<feature type="region of interest" description="Disordered" evidence="1">
    <location>
        <begin position="1"/>
        <end position="30"/>
    </location>
</feature>
<dbReference type="PATRIC" id="fig|39960.10.peg.3031"/>
<accession>A0A074MX62</accession>
<sequence>MKLERITANTIDEAGEPDSGGEDIAPREVSRRRRRGRTAALAAHRAFAPLLGTWGAALFGLAVLVLPATATARFALLAGLAALGGAAHYLIAALAALAGGVFAFGIARAASLRVRRAAADSAFFPATRPRPIRPAEELGSESLDAPLEKMPLGMKVADWLGRNVAEGEVPQDGEAQDAAAPEGPSAEEHAAAAMRRRLARVRGEAQAARAPAEDHAAQEDDAEDAAPAAEPAEAEVETPADAETNAETQAPETVPELDLARFAQLSGRNAVWVEGPLPESIFSGEAQDDAEPAPEKPQERPRFGSAAIEHLRATPAKDLSLVQMVERLAAALHEREAAEQARGSGDAASGNDPRRNAARDAALAEAIRVLGVLAGGDNAGEEGEASGDPATRELAAALTRLHDMRGAA</sequence>
<protein>
    <submittedName>
        <fullName evidence="3">Uncharacterized protein</fullName>
    </submittedName>
</protein>
<evidence type="ECO:0000313" key="4">
    <source>
        <dbReference type="Proteomes" id="UP000027866"/>
    </source>
</evidence>
<proteinExistence type="predicted"/>
<feature type="region of interest" description="Disordered" evidence="1">
    <location>
        <begin position="280"/>
        <end position="302"/>
    </location>
</feature>
<comment type="caution">
    <text evidence="3">The sequence shown here is derived from an EMBL/GenBank/DDBJ whole genome shotgun (WGS) entry which is preliminary data.</text>
</comment>
<reference evidence="3 4" key="1">
    <citation type="submission" date="2014-04" db="EMBL/GenBank/DDBJ databases">
        <title>A comprehensive comparison of genomes of Erythrobacter spp. Strains.</title>
        <authorList>
            <person name="Zheng Q."/>
        </authorList>
    </citation>
    <scope>NUCLEOTIDE SEQUENCE [LARGE SCALE GENOMIC DNA]</scope>
    <source>
        <strain evidence="3 4">DSM 8509</strain>
    </source>
</reference>
<feature type="compositionally biased region" description="Basic and acidic residues" evidence="1">
    <location>
        <begin position="293"/>
        <end position="302"/>
    </location>
</feature>
<evidence type="ECO:0000313" key="3">
    <source>
        <dbReference type="EMBL" id="KEO96433.1"/>
    </source>
</evidence>
<dbReference type="Proteomes" id="UP000027866">
    <property type="component" value="Unassembled WGS sequence"/>
</dbReference>
<feature type="region of interest" description="Disordered" evidence="1">
    <location>
        <begin position="335"/>
        <end position="360"/>
    </location>
</feature>
<feature type="transmembrane region" description="Helical" evidence="2">
    <location>
        <begin position="86"/>
        <end position="107"/>
    </location>
</feature>
<evidence type="ECO:0000256" key="1">
    <source>
        <dbReference type="SAM" id="MobiDB-lite"/>
    </source>
</evidence>
<feature type="transmembrane region" description="Helical" evidence="2">
    <location>
        <begin position="42"/>
        <end position="66"/>
    </location>
</feature>
<dbReference type="OrthoDB" id="7392006at2"/>
<keyword evidence="4" id="KW-1185">Reference proteome</keyword>
<name>A0A074MX62_9SPHN</name>
<keyword evidence="2" id="KW-0472">Membrane</keyword>
<keyword evidence="2" id="KW-0812">Transmembrane</keyword>
<organism evidence="3 4">
    <name type="scientific">Erythrobacter litoralis</name>
    <dbReference type="NCBI Taxonomy" id="39960"/>
    <lineage>
        <taxon>Bacteria</taxon>
        <taxon>Pseudomonadati</taxon>
        <taxon>Pseudomonadota</taxon>
        <taxon>Alphaproteobacteria</taxon>
        <taxon>Sphingomonadales</taxon>
        <taxon>Erythrobacteraceae</taxon>
        <taxon>Erythrobacter/Porphyrobacter group</taxon>
        <taxon>Erythrobacter</taxon>
    </lineage>
</organism>
<dbReference type="EMBL" id="JMIX01000005">
    <property type="protein sequence ID" value="KEO96433.1"/>
    <property type="molecule type" value="Genomic_DNA"/>
</dbReference>
<dbReference type="KEGG" id="elq:Ga0102493_11779"/>
<gene>
    <name evidence="3" type="ORF">EH32_09385</name>
</gene>
<dbReference type="AlphaFoldDB" id="A0A074MX62"/>
<feature type="region of interest" description="Disordered" evidence="1">
    <location>
        <begin position="376"/>
        <end position="408"/>
    </location>
</feature>